<accession>A0A975RBH4</accession>
<keyword evidence="8 15" id="KW-0812">Transmembrane</keyword>
<feature type="domain" description="HAMP" evidence="17">
    <location>
        <begin position="186"/>
        <end position="239"/>
    </location>
</feature>
<feature type="domain" description="Histidine kinase" evidence="16">
    <location>
        <begin position="247"/>
        <end position="460"/>
    </location>
</feature>
<dbReference type="InterPro" id="IPR050428">
    <property type="entry name" value="TCS_sensor_his_kinase"/>
</dbReference>
<keyword evidence="9 15" id="KW-0547">Nucleotide-binding</keyword>
<dbReference type="InterPro" id="IPR036097">
    <property type="entry name" value="HisK_dim/P_sf"/>
</dbReference>
<dbReference type="RefSeq" id="WP_215584803.1">
    <property type="nucleotide sequence ID" value="NZ_CP073754.1"/>
</dbReference>
<feature type="transmembrane region" description="Helical" evidence="15">
    <location>
        <begin position="166"/>
        <end position="185"/>
    </location>
</feature>
<dbReference type="SMART" id="SM00387">
    <property type="entry name" value="HATPase_c"/>
    <property type="match status" value="1"/>
</dbReference>
<feature type="transmembrane region" description="Helical" evidence="15">
    <location>
        <begin position="12"/>
        <end position="34"/>
    </location>
</feature>
<keyword evidence="5 15" id="KW-0997">Cell inner membrane</keyword>
<evidence type="ECO:0000259" key="17">
    <source>
        <dbReference type="PROSITE" id="PS50885"/>
    </source>
</evidence>
<dbReference type="Gene3D" id="3.30.565.10">
    <property type="entry name" value="Histidine kinase-like ATPase, C-terminal domain"/>
    <property type="match status" value="1"/>
</dbReference>
<proteinExistence type="predicted"/>
<evidence type="ECO:0000256" key="2">
    <source>
        <dbReference type="ARBA" id="ARBA00004141"/>
    </source>
</evidence>
<dbReference type="FunFam" id="3.30.565.10:FF:000006">
    <property type="entry name" value="Sensor histidine kinase WalK"/>
    <property type="match status" value="1"/>
</dbReference>
<dbReference type="PROSITE" id="PS50109">
    <property type="entry name" value="HIS_KIN"/>
    <property type="match status" value="1"/>
</dbReference>
<evidence type="ECO:0000256" key="1">
    <source>
        <dbReference type="ARBA" id="ARBA00000085"/>
    </source>
</evidence>
<keyword evidence="14 15" id="KW-0472">Membrane</keyword>
<dbReference type="InterPro" id="IPR036890">
    <property type="entry name" value="HATPase_C_sf"/>
</dbReference>
<evidence type="ECO:0000256" key="14">
    <source>
        <dbReference type="ARBA" id="ARBA00023136"/>
    </source>
</evidence>
<dbReference type="Proteomes" id="UP000676649">
    <property type="component" value="Chromosome"/>
</dbReference>
<evidence type="ECO:0000256" key="15">
    <source>
        <dbReference type="RuleBase" id="RU364088"/>
    </source>
</evidence>
<keyword evidence="19" id="KW-1185">Reference proteome</keyword>
<dbReference type="FunFam" id="1.10.287.130:FF:000001">
    <property type="entry name" value="Two-component sensor histidine kinase"/>
    <property type="match status" value="1"/>
</dbReference>
<dbReference type="Pfam" id="PF00672">
    <property type="entry name" value="HAMP"/>
    <property type="match status" value="1"/>
</dbReference>
<protein>
    <recommendedName>
        <fullName evidence="15">Sensor protein</fullName>
        <ecNumber evidence="15">2.7.13.3</ecNumber>
    </recommendedName>
</protein>
<dbReference type="Pfam" id="PF00512">
    <property type="entry name" value="HisKA"/>
    <property type="match status" value="1"/>
</dbReference>
<name>A0A975RBH4_9GAMM</name>
<keyword evidence="12 15" id="KW-1133">Transmembrane helix</keyword>
<evidence type="ECO:0000256" key="4">
    <source>
        <dbReference type="ARBA" id="ARBA00022475"/>
    </source>
</evidence>
<dbReference type="PROSITE" id="PS50885">
    <property type="entry name" value="HAMP"/>
    <property type="match status" value="1"/>
</dbReference>
<dbReference type="InterPro" id="IPR003660">
    <property type="entry name" value="HAMP_dom"/>
</dbReference>
<dbReference type="Gene3D" id="1.10.287.130">
    <property type="match status" value="1"/>
</dbReference>
<dbReference type="SUPFAM" id="SSF47384">
    <property type="entry name" value="Homodimeric domain of signal transducing histidine kinase"/>
    <property type="match status" value="1"/>
</dbReference>
<dbReference type="AlphaFoldDB" id="A0A975RBH4"/>
<dbReference type="Pfam" id="PF02518">
    <property type="entry name" value="HATPase_c"/>
    <property type="match status" value="1"/>
</dbReference>
<sequence>MCWKNAKPWSITTRLTLLSMLSAVLILVSIGWYLHQTLVDNFYQGNRQFLIKEIQLLHTVLQEQPFNLERLADEQGEGLNLPVGRYYSRILDAVGQPLSETPDLMTALPFPPAQAMANAEGVIAKLADGRSFILMAVRETGSGHTIQIALDTSHQAALLTAYQHNLVGALLLGLLFSTLAALLVARRGLSPLTEMVLHMEGITASQLHEQLEPAELAQELSALAIAFNAMLLRLAKSFAQLNQFSADLAHELRTPINNLMGEVEVILAKPRSADEYRDILESNLEEYGRLSRIVETLLFLARAENTEIALRTSGLNGRAELEAVCSYHEALAEEKNISLICRGQAVLYADSQLFKRVLSNVLLNAVQHTPAGGEISLSVSSADNGTTVVSVADNGCGIAAAHLPLLFDRFYRVDPARSEQGTGLGLAIVKSIMDLHGGWLTVSSELGKGTVLELHFPAGGNPEEAQSVALGI</sequence>
<evidence type="ECO:0000256" key="11">
    <source>
        <dbReference type="ARBA" id="ARBA00022840"/>
    </source>
</evidence>
<keyword evidence="11 15" id="KW-0067">ATP-binding</keyword>
<evidence type="ECO:0000256" key="6">
    <source>
        <dbReference type="ARBA" id="ARBA00022553"/>
    </source>
</evidence>
<dbReference type="GO" id="GO:0000155">
    <property type="term" value="F:phosphorelay sensor kinase activity"/>
    <property type="evidence" value="ECO:0007669"/>
    <property type="project" value="InterPro"/>
</dbReference>
<dbReference type="NCBIfam" id="TIGR01386">
    <property type="entry name" value="cztS_silS_copS"/>
    <property type="match status" value="1"/>
</dbReference>
<dbReference type="InterPro" id="IPR004358">
    <property type="entry name" value="Sig_transdc_His_kin-like_C"/>
</dbReference>
<comment type="subcellular location">
    <subcellularLocation>
        <location evidence="3 15">Cell inner membrane</location>
    </subcellularLocation>
    <subcellularLocation>
        <location evidence="2">Membrane</location>
        <topology evidence="2">Multi-pass membrane protein</topology>
    </subcellularLocation>
</comment>
<evidence type="ECO:0000256" key="3">
    <source>
        <dbReference type="ARBA" id="ARBA00004533"/>
    </source>
</evidence>
<dbReference type="PANTHER" id="PTHR45436">
    <property type="entry name" value="SENSOR HISTIDINE KINASE YKOH"/>
    <property type="match status" value="1"/>
</dbReference>
<keyword evidence="7 15" id="KW-0808">Transferase</keyword>
<evidence type="ECO:0000313" key="19">
    <source>
        <dbReference type="Proteomes" id="UP000676649"/>
    </source>
</evidence>
<dbReference type="SMART" id="SM00388">
    <property type="entry name" value="HisKA"/>
    <property type="match status" value="1"/>
</dbReference>
<dbReference type="SMART" id="SM00304">
    <property type="entry name" value="HAMP"/>
    <property type="match status" value="1"/>
</dbReference>
<dbReference type="PANTHER" id="PTHR45436:SF15">
    <property type="entry name" value="SENSOR HISTIDINE KINASE CUSS"/>
    <property type="match status" value="1"/>
</dbReference>
<gene>
    <name evidence="18" type="ORF">KEF85_08020</name>
</gene>
<dbReference type="InterPro" id="IPR003661">
    <property type="entry name" value="HisK_dim/P_dom"/>
</dbReference>
<evidence type="ECO:0000256" key="5">
    <source>
        <dbReference type="ARBA" id="ARBA00022519"/>
    </source>
</evidence>
<dbReference type="CDD" id="cd00075">
    <property type="entry name" value="HATPase"/>
    <property type="match status" value="1"/>
</dbReference>
<dbReference type="PRINTS" id="PR00344">
    <property type="entry name" value="BCTRLSENSOR"/>
</dbReference>
<evidence type="ECO:0000256" key="7">
    <source>
        <dbReference type="ARBA" id="ARBA00022679"/>
    </source>
</evidence>
<dbReference type="EMBL" id="CP073754">
    <property type="protein sequence ID" value="QWF72379.1"/>
    <property type="molecule type" value="Genomic_DNA"/>
</dbReference>
<dbReference type="EC" id="2.7.13.3" evidence="15"/>
<evidence type="ECO:0000256" key="8">
    <source>
        <dbReference type="ARBA" id="ARBA00022692"/>
    </source>
</evidence>
<evidence type="ECO:0000256" key="13">
    <source>
        <dbReference type="ARBA" id="ARBA00023012"/>
    </source>
</evidence>
<dbReference type="Gene3D" id="6.10.340.10">
    <property type="match status" value="1"/>
</dbReference>
<keyword evidence="6" id="KW-0597">Phosphoprotein</keyword>
<keyword evidence="4 15" id="KW-1003">Cell membrane</keyword>
<dbReference type="KEGG" id="mpad:KEF85_08020"/>
<dbReference type="GO" id="GO:0005886">
    <property type="term" value="C:plasma membrane"/>
    <property type="evidence" value="ECO:0007669"/>
    <property type="project" value="UniProtKB-SubCell"/>
</dbReference>
<dbReference type="SUPFAM" id="SSF55874">
    <property type="entry name" value="ATPase domain of HSP90 chaperone/DNA topoisomerase II/histidine kinase"/>
    <property type="match status" value="1"/>
</dbReference>
<evidence type="ECO:0000256" key="12">
    <source>
        <dbReference type="ARBA" id="ARBA00022989"/>
    </source>
</evidence>
<keyword evidence="10 15" id="KW-0418">Kinase</keyword>
<evidence type="ECO:0000313" key="18">
    <source>
        <dbReference type="EMBL" id="QWF72379.1"/>
    </source>
</evidence>
<dbReference type="InterPro" id="IPR005467">
    <property type="entry name" value="His_kinase_dom"/>
</dbReference>
<evidence type="ECO:0000256" key="10">
    <source>
        <dbReference type="ARBA" id="ARBA00022777"/>
    </source>
</evidence>
<dbReference type="InterPro" id="IPR006290">
    <property type="entry name" value="CztS_silS_copS"/>
</dbReference>
<dbReference type="InterPro" id="IPR003594">
    <property type="entry name" value="HATPase_dom"/>
</dbReference>
<dbReference type="GO" id="GO:0005524">
    <property type="term" value="F:ATP binding"/>
    <property type="evidence" value="ECO:0007669"/>
    <property type="project" value="UniProtKB-KW"/>
</dbReference>
<organism evidence="18 19">
    <name type="scientific">Methylomonas paludis</name>
    <dbReference type="NCBI Taxonomy" id="1173101"/>
    <lineage>
        <taxon>Bacteria</taxon>
        <taxon>Pseudomonadati</taxon>
        <taxon>Pseudomonadota</taxon>
        <taxon>Gammaproteobacteria</taxon>
        <taxon>Methylococcales</taxon>
        <taxon>Methylococcaceae</taxon>
        <taxon>Methylomonas</taxon>
    </lineage>
</organism>
<comment type="catalytic activity">
    <reaction evidence="1 15">
        <text>ATP + protein L-histidine = ADP + protein N-phospho-L-histidine.</text>
        <dbReference type="EC" id="2.7.13.3"/>
    </reaction>
</comment>
<dbReference type="CDD" id="cd00082">
    <property type="entry name" value="HisKA"/>
    <property type="match status" value="1"/>
</dbReference>
<reference evidence="18" key="1">
    <citation type="submission" date="2021-04" db="EMBL/GenBank/DDBJ databases">
        <title>Draft genome sequence data of methanotrophic Methylovulum sp. strain S1L and Methylomonas sp. strain S2AM isolated from boreal lake water columns.</title>
        <authorList>
            <person name="Rissanen A.J."/>
            <person name="Mangayil R."/>
            <person name="Svenning M.M."/>
            <person name="Khanongnuch R."/>
        </authorList>
    </citation>
    <scope>NUCLEOTIDE SEQUENCE</scope>
    <source>
        <strain evidence="18">S2AM</strain>
    </source>
</reference>
<evidence type="ECO:0000256" key="9">
    <source>
        <dbReference type="ARBA" id="ARBA00022741"/>
    </source>
</evidence>
<comment type="function">
    <text evidence="15">Member of a two-component regulatory system.</text>
</comment>
<evidence type="ECO:0000259" key="16">
    <source>
        <dbReference type="PROSITE" id="PS50109"/>
    </source>
</evidence>
<keyword evidence="13 15" id="KW-0902">Two-component regulatory system</keyword>